<name>A0A842HD79_9BACT</name>
<dbReference type="SUPFAM" id="SSF48452">
    <property type="entry name" value="TPR-like"/>
    <property type="match status" value="1"/>
</dbReference>
<dbReference type="InterPro" id="IPR011990">
    <property type="entry name" value="TPR-like_helical_dom_sf"/>
</dbReference>
<evidence type="ECO:0000256" key="2">
    <source>
        <dbReference type="SAM" id="MobiDB-lite"/>
    </source>
</evidence>
<feature type="coiled-coil region" evidence="1">
    <location>
        <begin position="207"/>
        <end position="234"/>
    </location>
</feature>
<accession>A0A842HD79</accession>
<evidence type="ECO:0000256" key="1">
    <source>
        <dbReference type="SAM" id="Coils"/>
    </source>
</evidence>
<evidence type="ECO:0008006" key="5">
    <source>
        <dbReference type="Google" id="ProtNLM"/>
    </source>
</evidence>
<feature type="compositionally biased region" description="Low complexity" evidence="2">
    <location>
        <begin position="54"/>
        <end position="64"/>
    </location>
</feature>
<organism evidence="3 4">
    <name type="scientific">Ruficoccus amylovorans</name>
    <dbReference type="NCBI Taxonomy" id="1804625"/>
    <lineage>
        <taxon>Bacteria</taxon>
        <taxon>Pseudomonadati</taxon>
        <taxon>Verrucomicrobiota</taxon>
        <taxon>Opitutia</taxon>
        <taxon>Puniceicoccales</taxon>
        <taxon>Cerasicoccaceae</taxon>
        <taxon>Ruficoccus</taxon>
    </lineage>
</organism>
<proteinExistence type="predicted"/>
<reference evidence="3 4" key="1">
    <citation type="submission" date="2020-07" db="EMBL/GenBank/DDBJ databases">
        <authorList>
            <person name="Feng X."/>
        </authorList>
    </citation>
    <scope>NUCLEOTIDE SEQUENCE [LARGE SCALE GENOMIC DNA]</scope>
    <source>
        <strain evidence="3 4">JCM31066</strain>
    </source>
</reference>
<comment type="caution">
    <text evidence="3">The sequence shown here is derived from an EMBL/GenBank/DDBJ whole genome shotgun (WGS) entry which is preliminary data.</text>
</comment>
<sequence>MFFSPLNRPNIRTASTRKGGLAMLLGVFVFTASLAGQAPPGSAVRDPFTGGGAPANATPAQAAPVSQPTNANTMNVGGGGGMFESETLRQFSKDLFDTDSDSVDFEEGTLNWKGRTFSIGNSRLVRARFERYLATPALPDDDDVYLGIIARIHELLSQVGAGEVKDAQQMNDELFEAWQLLFVAARYEMDGGTSLVIANQVYNVWRIRDENVNLDKAQSMIEVEQKKIQEELVNSDWFRKSEFDKVQQLKAEGRHSGQMFDGVTEATFRAEQLAETQVRLTNLETQRVTNGLQAKLQFQTQILNMLLSRRFEHCLIGCMFYRYAFKGSHMEMIVGKEQLQGFVPVSNFSPTVETLEFAAREAMSDVKSGMRAVETLYDSNERFAALERLQETYYLGEYMPQVLEFPPEKKRELLKLYRLVREMQNLADLKDYGAIDTTVAQIKELAYDFPSARVLSAVRSAQRLSNLSLLSAQQALAMGQTDKAEASLARATEVWPLNPAIKTFTLDIASRADISTQATLMFDQLYTREDFRQIYDRRTEFAAALMQDPLRSEQLQKVAERIGTVDMLIAAAQEQSEQENAYEAWEMLLRASELEPKDPELARTKAAVAPRVSDFVGAIDAAERAEANEQYAVSLSRYLAAQDIYPASKSCRVGIERVSKKLMAQVRASGEGIATR</sequence>
<evidence type="ECO:0000313" key="4">
    <source>
        <dbReference type="Proteomes" id="UP000546464"/>
    </source>
</evidence>
<dbReference type="Proteomes" id="UP000546464">
    <property type="component" value="Unassembled WGS sequence"/>
</dbReference>
<protein>
    <recommendedName>
        <fullName evidence="5">Tetratricopeptide repeat protein</fullName>
    </recommendedName>
</protein>
<keyword evidence="1" id="KW-0175">Coiled coil</keyword>
<gene>
    <name evidence="3" type="ORF">H5P28_04660</name>
</gene>
<dbReference type="AlphaFoldDB" id="A0A842HD79"/>
<evidence type="ECO:0000313" key="3">
    <source>
        <dbReference type="EMBL" id="MBC2593547.1"/>
    </source>
</evidence>
<keyword evidence="4" id="KW-1185">Reference proteome</keyword>
<dbReference type="EMBL" id="JACHVB010000014">
    <property type="protein sequence ID" value="MBC2593547.1"/>
    <property type="molecule type" value="Genomic_DNA"/>
</dbReference>
<dbReference type="RefSeq" id="WP_185674553.1">
    <property type="nucleotide sequence ID" value="NZ_JACHVB010000014.1"/>
</dbReference>
<feature type="region of interest" description="Disordered" evidence="2">
    <location>
        <begin position="40"/>
        <end position="70"/>
    </location>
</feature>